<dbReference type="InterPro" id="IPR025051">
    <property type="entry name" value="DUF3990"/>
</dbReference>
<dbReference type="EMBL" id="KJ631405">
    <property type="protein sequence ID" value="AIF26291.1"/>
    <property type="molecule type" value="Genomic_DNA"/>
</dbReference>
<proteinExistence type="predicted"/>
<reference evidence="1" key="1">
    <citation type="submission" date="2014-03" db="EMBL/GenBank/DDBJ databases">
        <title>A sequence of cellulolytic fosmid clone of goat rumen metagenome.</title>
        <authorList>
            <person name="Lee K.-T."/>
            <person name="Kim J.-Y."/>
            <person name="Kim Y.-J."/>
            <person name="Ahn J.-H."/>
            <person name="Park M.-N."/>
            <person name="Kim J.-H."/>
            <person name="Kim T.-H."/>
        </authorList>
    </citation>
    <scope>NUCLEOTIDE SEQUENCE</scope>
</reference>
<sequence length="158" mass="18119">MILYHGSNVAIDVIDLSKSRPGKDFGKGFYLSADQQQAIEMAESKVAFLGGTPIVTRFEFDTSIIDSDLLKVKKFDSYTEEWARFVYENRENFSDSPIHDYDIIYGPIANDRIGAQIRNFKNGSIDLEELLRRIKFLKGITFQYYFGTEAAIKTLHKL</sequence>
<protein>
    <recommendedName>
        <fullName evidence="2">DUF3990 domain-containing protein</fullName>
    </recommendedName>
</protein>
<dbReference type="Pfam" id="PF13151">
    <property type="entry name" value="DUF3990"/>
    <property type="match status" value="1"/>
</dbReference>
<name>A0A0B4N1K6_9BACT</name>
<evidence type="ECO:0008006" key="2">
    <source>
        <dbReference type="Google" id="ProtNLM"/>
    </source>
</evidence>
<accession>A0A0B4N1K6</accession>
<evidence type="ECO:0000313" key="1">
    <source>
        <dbReference type="EMBL" id="AIF26291.1"/>
    </source>
</evidence>
<organism evidence="1">
    <name type="scientific">uncultured bacterium Lq_025_E06</name>
    <dbReference type="NCBI Taxonomy" id="1489290"/>
    <lineage>
        <taxon>Bacteria</taxon>
        <taxon>environmental samples</taxon>
    </lineage>
</organism>
<dbReference type="AlphaFoldDB" id="A0A0B4N1K6"/>